<dbReference type="OrthoDB" id="5407645at2759"/>
<dbReference type="STRING" id="1073089.A0A1L9RVA5"/>
<proteinExistence type="predicted"/>
<gene>
    <name evidence="2" type="ORF">ASPWEDRAFT_36546</name>
</gene>
<dbReference type="VEuPathDB" id="FungiDB:ASPWEDRAFT_36546"/>
<keyword evidence="3" id="KW-1185">Reference proteome</keyword>
<dbReference type="GeneID" id="63750334"/>
<dbReference type="RefSeq" id="XP_040692546.1">
    <property type="nucleotide sequence ID" value="XM_040834486.1"/>
</dbReference>
<evidence type="ECO:0000313" key="2">
    <source>
        <dbReference type="EMBL" id="OJJ38870.1"/>
    </source>
</evidence>
<sequence length="130" mass="14725">MNRESLIAAGLATVATVHAAHNVYGSVEKRKHRKEMVKTGEMTPEKARKQRVKANLSDAASIGVAALGIKSAVSEWKEADEKYRKKNTFEKECTERRARRAKSHDVPRRKYFVPDEIEETASPERPIISY</sequence>
<dbReference type="AlphaFoldDB" id="A0A1L9RVA5"/>
<organism evidence="2 3">
    <name type="scientific">Aspergillus wentii DTO 134E9</name>
    <dbReference type="NCBI Taxonomy" id="1073089"/>
    <lineage>
        <taxon>Eukaryota</taxon>
        <taxon>Fungi</taxon>
        <taxon>Dikarya</taxon>
        <taxon>Ascomycota</taxon>
        <taxon>Pezizomycotina</taxon>
        <taxon>Eurotiomycetes</taxon>
        <taxon>Eurotiomycetidae</taxon>
        <taxon>Eurotiales</taxon>
        <taxon>Aspergillaceae</taxon>
        <taxon>Aspergillus</taxon>
        <taxon>Aspergillus subgen. Cremei</taxon>
    </lineage>
</organism>
<reference evidence="3" key="1">
    <citation type="journal article" date="2017" name="Genome Biol.">
        <title>Comparative genomics reveals high biological diversity and specific adaptations in the industrially and medically important fungal genus Aspergillus.</title>
        <authorList>
            <person name="de Vries R.P."/>
            <person name="Riley R."/>
            <person name="Wiebenga A."/>
            <person name="Aguilar-Osorio G."/>
            <person name="Amillis S."/>
            <person name="Uchima C.A."/>
            <person name="Anderluh G."/>
            <person name="Asadollahi M."/>
            <person name="Askin M."/>
            <person name="Barry K."/>
            <person name="Battaglia E."/>
            <person name="Bayram O."/>
            <person name="Benocci T."/>
            <person name="Braus-Stromeyer S.A."/>
            <person name="Caldana C."/>
            <person name="Canovas D."/>
            <person name="Cerqueira G.C."/>
            <person name="Chen F."/>
            <person name="Chen W."/>
            <person name="Choi C."/>
            <person name="Clum A."/>
            <person name="Dos Santos R.A."/>
            <person name="Damasio A.R."/>
            <person name="Diallinas G."/>
            <person name="Emri T."/>
            <person name="Fekete E."/>
            <person name="Flipphi M."/>
            <person name="Freyberg S."/>
            <person name="Gallo A."/>
            <person name="Gournas C."/>
            <person name="Habgood R."/>
            <person name="Hainaut M."/>
            <person name="Harispe M.L."/>
            <person name="Henrissat B."/>
            <person name="Hilden K.S."/>
            <person name="Hope R."/>
            <person name="Hossain A."/>
            <person name="Karabika E."/>
            <person name="Karaffa L."/>
            <person name="Karanyi Z."/>
            <person name="Krasevec N."/>
            <person name="Kuo A."/>
            <person name="Kusch H."/>
            <person name="LaButti K."/>
            <person name="Lagendijk E.L."/>
            <person name="Lapidus A."/>
            <person name="Levasseur A."/>
            <person name="Lindquist E."/>
            <person name="Lipzen A."/>
            <person name="Logrieco A.F."/>
            <person name="MacCabe A."/>
            <person name="Maekelae M.R."/>
            <person name="Malavazi I."/>
            <person name="Melin P."/>
            <person name="Meyer V."/>
            <person name="Mielnichuk N."/>
            <person name="Miskei M."/>
            <person name="Molnar A.P."/>
            <person name="Mule G."/>
            <person name="Ngan C.Y."/>
            <person name="Orejas M."/>
            <person name="Orosz E."/>
            <person name="Ouedraogo J.P."/>
            <person name="Overkamp K.M."/>
            <person name="Park H.-S."/>
            <person name="Perrone G."/>
            <person name="Piumi F."/>
            <person name="Punt P.J."/>
            <person name="Ram A.F."/>
            <person name="Ramon A."/>
            <person name="Rauscher S."/>
            <person name="Record E."/>
            <person name="Riano-Pachon D.M."/>
            <person name="Robert V."/>
            <person name="Roehrig J."/>
            <person name="Ruller R."/>
            <person name="Salamov A."/>
            <person name="Salih N.S."/>
            <person name="Samson R.A."/>
            <person name="Sandor E."/>
            <person name="Sanguinetti M."/>
            <person name="Schuetze T."/>
            <person name="Sepcic K."/>
            <person name="Shelest E."/>
            <person name="Sherlock G."/>
            <person name="Sophianopoulou V."/>
            <person name="Squina F.M."/>
            <person name="Sun H."/>
            <person name="Susca A."/>
            <person name="Todd R.B."/>
            <person name="Tsang A."/>
            <person name="Unkles S.E."/>
            <person name="van de Wiele N."/>
            <person name="van Rossen-Uffink D."/>
            <person name="Oliveira J.V."/>
            <person name="Vesth T.C."/>
            <person name="Visser J."/>
            <person name="Yu J.-H."/>
            <person name="Zhou M."/>
            <person name="Andersen M.R."/>
            <person name="Archer D.B."/>
            <person name="Baker S.E."/>
            <person name="Benoit I."/>
            <person name="Brakhage A.A."/>
            <person name="Braus G.H."/>
            <person name="Fischer R."/>
            <person name="Frisvad J.C."/>
            <person name="Goldman G.H."/>
            <person name="Houbraken J."/>
            <person name="Oakley B."/>
            <person name="Pocsi I."/>
            <person name="Scazzocchio C."/>
            <person name="Seiboth B."/>
            <person name="vanKuyk P.A."/>
            <person name="Wortman J."/>
            <person name="Dyer P.S."/>
            <person name="Grigoriev I.V."/>
        </authorList>
    </citation>
    <scope>NUCLEOTIDE SEQUENCE [LARGE SCALE GENOMIC DNA]</scope>
    <source>
        <strain evidence="3">DTO 134E9</strain>
    </source>
</reference>
<evidence type="ECO:0000313" key="3">
    <source>
        <dbReference type="Proteomes" id="UP000184383"/>
    </source>
</evidence>
<dbReference type="Proteomes" id="UP000184383">
    <property type="component" value="Unassembled WGS sequence"/>
</dbReference>
<name>A0A1L9RVA5_ASPWE</name>
<protein>
    <submittedName>
        <fullName evidence="2">Uncharacterized protein</fullName>
    </submittedName>
</protein>
<feature type="region of interest" description="Disordered" evidence="1">
    <location>
        <begin position="25"/>
        <end position="48"/>
    </location>
</feature>
<accession>A0A1L9RVA5</accession>
<dbReference type="EMBL" id="KV878210">
    <property type="protein sequence ID" value="OJJ38870.1"/>
    <property type="molecule type" value="Genomic_DNA"/>
</dbReference>
<evidence type="ECO:0000256" key="1">
    <source>
        <dbReference type="SAM" id="MobiDB-lite"/>
    </source>
</evidence>